<keyword evidence="2" id="KW-1185">Reference proteome</keyword>
<comment type="caution">
    <text evidence="1">The sequence shown here is derived from an EMBL/GenBank/DDBJ whole genome shotgun (WGS) entry which is preliminary data.</text>
</comment>
<proteinExistence type="predicted"/>
<organism evidence="1 2">
    <name type="scientific">Sporanaerobium hydrogeniformans</name>
    <dbReference type="NCBI Taxonomy" id="3072179"/>
    <lineage>
        <taxon>Bacteria</taxon>
        <taxon>Bacillati</taxon>
        <taxon>Bacillota</taxon>
        <taxon>Clostridia</taxon>
        <taxon>Lachnospirales</taxon>
        <taxon>Lachnospiraceae</taxon>
        <taxon>Sporanaerobium</taxon>
    </lineage>
</organism>
<evidence type="ECO:0000313" key="2">
    <source>
        <dbReference type="Proteomes" id="UP000224460"/>
    </source>
</evidence>
<protein>
    <submittedName>
        <fullName evidence="1">Uncharacterized protein</fullName>
    </submittedName>
</protein>
<reference evidence="1" key="1">
    <citation type="submission" date="2017-10" db="EMBL/GenBank/DDBJ databases">
        <title>Genome sequence of cellulolytic Lachnospiraceae bacterium XHS1971 isolated from hotspring sediment.</title>
        <authorList>
            <person name="Vasudevan G."/>
            <person name="Joshi A.J."/>
            <person name="Hivarkar S."/>
            <person name="Lanjekar V.B."/>
            <person name="Dhakephalkar P.K."/>
            <person name="Dagar S."/>
        </authorList>
    </citation>
    <scope>NUCLEOTIDE SEQUENCE</scope>
    <source>
        <strain evidence="1">XHS1971</strain>
    </source>
</reference>
<accession>A0AC61D8X8</accession>
<gene>
    <name evidence="1" type="ORF">CS063_16905</name>
</gene>
<dbReference type="Proteomes" id="UP000224460">
    <property type="component" value="Unassembled WGS sequence"/>
</dbReference>
<name>A0AC61D8X8_9FIRM</name>
<evidence type="ECO:0000313" key="1">
    <source>
        <dbReference type="EMBL" id="PHV69221.1"/>
    </source>
</evidence>
<dbReference type="EMBL" id="PEDL01000041">
    <property type="protein sequence ID" value="PHV69221.1"/>
    <property type="molecule type" value="Genomic_DNA"/>
</dbReference>
<sequence length="105" mass="12416">MKLRTMKKRYNNLKEITMRLNKEIGVIHTALGKSAEKNIHLAREQAKLYKENQQLSRAYMNAIDDNAELKKEINIVLTENKELKEKLKEITANKLMRLVAKFKRF</sequence>